<dbReference type="Pfam" id="PF12833">
    <property type="entry name" value="HTH_18"/>
    <property type="match status" value="1"/>
</dbReference>
<dbReference type="InterPro" id="IPR009057">
    <property type="entry name" value="Homeodomain-like_sf"/>
</dbReference>
<keyword evidence="2 5" id="KW-0238">DNA-binding</keyword>
<dbReference type="OrthoDB" id="799767at2"/>
<dbReference type="InterPro" id="IPR053142">
    <property type="entry name" value="PchR_regulatory_protein"/>
</dbReference>
<dbReference type="PROSITE" id="PS00041">
    <property type="entry name" value="HTH_ARAC_FAMILY_1"/>
    <property type="match status" value="1"/>
</dbReference>
<dbReference type="STRING" id="536979.SAMN04488055_3470"/>
<gene>
    <name evidence="5" type="ORF">SAMN04488055_3470</name>
</gene>
<evidence type="ECO:0000313" key="6">
    <source>
        <dbReference type="Proteomes" id="UP000185003"/>
    </source>
</evidence>
<evidence type="ECO:0000256" key="2">
    <source>
        <dbReference type="ARBA" id="ARBA00023125"/>
    </source>
</evidence>
<evidence type="ECO:0000259" key="4">
    <source>
        <dbReference type="PROSITE" id="PS01124"/>
    </source>
</evidence>
<dbReference type="GO" id="GO:0003700">
    <property type="term" value="F:DNA-binding transcription factor activity"/>
    <property type="evidence" value="ECO:0007669"/>
    <property type="project" value="InterPro"/>
</dbReference>
<dbReference type="InterPro" id="IPR018062">
    <property type="entry name" value="HTH_AraC-typ_CS"/>
</dbReference>
<dbReference type="GO" id="GO:0043565">
    <property type="term" value="F:sequence-specific DNA binding"/>
    <property type="evidence" value="ECO:0007669"/>
    <property type="project" value="InterPro"/>
</dbReference>
<dbReference type="SUPFAM" id="SSF46689">
    <property type="entry name" value="Homeodomain-like"/>
    <property type="match status" value="2"/>
</dbReference>
<name>A0A1N6IYR5_9BACT</name>
<dbReference type="PRINTS" id="PR00032">
    <property type="entry name" value="HTHARAC"/>
</dbReference>
<keyword evidence="6" id="KW-1185">Reference proteome</keyword>
<evidence type="ECO:0000256" key="3">
    <source>
        <dbReference type="ARBA" id="ARBA00023163"/>
    </source>
</evidence>
<dbReference type="EMBL" id="FSRA01000002">
    <property type="protein sequence ID" value="SIO37200.1"/>
    <property type="molecule type" value="Genomic_DNA"/>
</dbReference>
<keyword evidence="1" id="KW-0805">Transcription regulation</keyword>
<evidence type="ECO:0000256" key="1">
    <source>
        <dbReference type="ARBA" id="ARBA00023015"/>
    </source>
</evidence>
<accession>A0A1N6IYR5</accession>
<dbReference type="PANTHER" id="PTHR47893:SF1">
    <property type="entry name" value="REGULATORY PROTEIN PCHR"/>
    <property type="match status" value="1"/>
</dbReference>
<organism evidence="5 6">
    <name type="scientific">Chitinophaga niabensis</name>
    <dbReference type="NCBI Taxonomy" id="536979"/>
    <lineage>
        <taxon>Bacteria</taxon>
        <taxon>Pseudomonadati</taxon>
        <taxon>Bacteroidota</taxon>
        <taxon>Chitinophagia</taxon>
        <taxon>Chitinophagales</taxon>
        <taxon>Chitinophagaceae</taxon>
        <taxon>Chitinophaga</taxon>
    </lineage>
</organism>
<feature type="domain" description="HTH araC/xylS-type" evidence="4">
    <location>
        <begin position="234"/>
        <end position="331"/>
    </location>
</feature>
<dbReference type="RefSeq" id="WP_074240710.1">
    <property type="nucleotide sequence ID" value="NZ_FSRA01000002.1"/>
</dbReference>
<dbReference type="InterPro" id="IPR020449">
    <property type="entry name" value="Tscrpt_reg_AraC-type_HTH"/>
</dbReference>
<dbReference type="PROSITE" id="PS01124">
    <property type="entry name" value="HTH_ARAC_FAMILY_2"/>
    <property type="match status" value="1"/>
</dbReference>
<proteinExistence type="predicted"/>
<dbReference type="Proteomes" id="UP000185003">
    <property type="component" value="Unassembled WGS sequence"/>
</dbReference>
<dbReference type="PANTHER" id="PTHR47893">
    <property type="entry name" value="REGULATORY PROTEIN PCHR"/>
    <property type="match status" value="1"/>
</dbReference>
<evidence type="ECO:0000313" key="5">
    <source>
        <dbReference type="EMBL" id="SIO37200.1"/>
    </source>
</evidence>
<dbReference type="SMART" id="SM00342">
    <property type="entry name" value="HTH_ARAC"/>
    <property type="match status" value="1"/>
</dbReference>
<keyword evidence="3" id="KW-0804">Transcription</keyword>
<dbReference type="AlphaFoldDB" id="A0A1N6IYR5"/>
<protein>
    <submittedName>
        <fullName evidence="5">AraC-type DNA-binding protein</fullName>
    </submittedName>
</protein>
<sequence>MIVSVYDAKGRAGKVNQGTTAAVIDQTQVIERRNKIKFPFGDAEMVQLSFAGIFVKYGDIALREQINLHMDMGDEPSVVELHFTLSGYGFLQNERNGDRYDFVENFCNMHYLPQFTGAGEYAKDTRYRFFEVHFTTDAFLALAQNSSPLLMDLANRISTDSKIDVSKENMPITMAMHQCIQDIMHCQFSGGLKMMYLQSKCIELLALQAQAYETLTGKTPFSSSITADDIERIRYAQSYLIQHSLQPPSLMELSRIAGINEFKLKRGFKEVFNNTVFGYLADHKLNEAREMLLYRQLPIKEVADQLGYSSVQHFSKAFKKKFGVAPGQAKG</sequence>
<reference evidence="5 6" key="1">
    <citation type="submission" date="2016-11" db="EMBL/GenBank/DDBJ databases">
        <authorList>
            <person name="Jaros S."/>
            <person name="Januszkiewicz K."/>
            <person name="Wedrychowicz H."/>
        </authorList>
    </citation>
    <scope>NUCLEOTIDE SEQUENCE [LARGE SCALE GENOMIC DNA]</scope>
    <source>
        <strain evidence="5 6">DSM 24787</strain>
    </source>
</reference>
<dbReference type="InterPro" id="IPR018060">
    <property type="entry name" value="HTH_AraC"/>
</dbReference>
<dbReference type="Gene3D" id="1.10.10.60">
    <property type="entry name" value="Homeodomain-like"/>
    <property type="match status" value="2"/>
</dbReference>